<name>A0A401Q4N4_SCYTO</name>
<dbReference type="GO" id="GO:0009225">
    <property type="term" value="P:nucleotide-sugar metabolic process"/>
    <property type="evidence" value="ECO:0007669"/>
    <property type="project" value="TreeGrafter"/>
</dbReference>
<dbReference type="GO" id="GO:0005975">
    <property type="term" value="P:carbohydrate metabolic process"/>
    <property type="evidence" value="ECO:0007669"/>
    <property type="project" value="InterPro"/>
</dbReference>
<organism evidence="3 4">
    <name type="scientific">Scyliorhinus torazame</name>
    <name type="common">Cloudy catshark</name>
    <name type="synonym">Catulus torazame</name>
    <dbReference type="NCBI Taxonomy" id="75743"/>
    <lineage>
        <taxon>Eukaryota</taxon>
        <taxon>Metazoa</taxon>
        <taxon>Chordata</taxon>
        <taxon>Craniata</taxon>
        <taxon>Vertebrata</taxon>
        <taxon>Chondrichthyes</taxon>
        <taxon>Elasmobranchii</taxon>
        <taxon>Galeomorphii</taxon>
        <taxon>Galeoidea</taxon>
        <taxon>Carcharhiniformes</taxon>
        <taxon>Scyliorhinidae</taxon>
        <taxon>Scyliorhinus</taxon>
    </lineage>
</organism>
<dbReference type="InterPro" id="IPR048362">
    <property type="entry name" value="PARG_helical"/>
</dbReference>
<feature type="compositionally biased region" description="Basic and acidic residues" evidence="1">
    <location>
        <begin position="23"/>
        <end position="39"/>
    </location>
</feature>
<evidence type="ECO:0000256" key="1">
    <source>
        <dbReference type="SAM" id="MobiDB-lite"/>
    </source>
</evidence>
<dbReference type="AlphaFoldDB" id="A0A401Q4N4"/>
<proteinExistence type="predicted"/>
<evidence type="ECO:0000313" key="3">
    <source>
        <dbReference type="EMBL" id="GCB80334.1"/>
    </source>
</evidence>
<dbReference type="GO" id="GO:0005737">
    <property type="term" value="C:cytoplasm"/>
    <property type="evidence" value="ECO:0007669"/>
    <property type="project" value="TreeGrafter"/>
</dbReference>
<dbReference type="GO" id="GO:0005634">
    <property type="term" value="C:nucleus"/>
    <property type="evidence" value="ECO:0007669"/>
    <property type="project" value="TreeGrafter"/>
</dbReference>
<feature type="domain" description="PARG helical" evidence="2">
    <location>
        <begin position="169"/>
        <end position="287"/>
    </location>
</feature>
<evidence type="ECO:0000259" key="2">
    <source>
        <dbReference type="Pfam" id="PF20811"/>
    </source>
</evidence>
<feature type="non-terminal residue" evidence="3">
    <location>
        <position position="1"/>
    </location>
</feature>
<dbReference type="GO" id="GO:0004649">
    <property type="term" value="F:poly(ADP-ribose) glycohydrolase activity"/>
    <property type="evidence" value="ECO:0007669"/>
    <property type="project" value="InterPro"/>
</dbReference>
<gene>
    <name evidence="3" type="ORF">scyTo_0018076</name>
</gene>
<dbReference type="OrthoDB" id="1937899at2759"/>
<accession>A0A401Q4N4</accession>
<dbReference type="GO" id="GO:1990966">
    <property type="term" value="P:ATP generation from poly-ADP-D-ribose"/>
    <property type="evidence" value="ECO:0007669"/>
    <property type="project" value="TreeGrafter"/>
</dbReference>
<protein>
    <recommendedName>
        <fullName evidence="2">PARG helical domain-containing protein</fullName>
    </recommendedName>
</protein>
<reference evidence="3 4" key="1">
    <citation type="journal article" date="2018" name="Nat. Ecol. Evol.">
        <title>Shark genomes provide insights into elasmobranch evolution and the origin of vertebrates.</title>
        <authorList>
            <person name="Hara Y"/>
            <person name="Yamaguchi K"/>
            <person name="Onimaru K"/>
            <person name="Kadota M"/>
            <person name="Koyanagi M"/>
            <person name="Keeley SD"/>
            <person name="Tatsumi K"/>
            <person name="Tanaka K"/>
            <person name="Motone F"/>
            <person name="Kageyama Y"/>
            <person name="Nozu R"/>
            <person name="Adachi N"/>
            <person name="Nishimura O"/>
            <person name="Nakagawa R"/>
            <person name="Tanegashima C"/>
            <person name="Kiyatake I"/>
            <person name="Matsumoto R"/>
            <person name="Murakumo K"/>
            <person name="Nishida K"/>
            <person name="Terakita A"/>
            <person name="Kuratani S"/>
            <person name="Sato K"/>
            <person name="Hyodo S Kuraku.S."/>
        </authorList>
    </citation>
    <scope>NUCLEOTIDE SEQUENCE [LARGE SCALE GENOMIC DNA]</scope>
</reference>
<dbReference type="Proteomes" id="UP000288216">
    <property type="component" value="Unassembled WGS sequence"/>
</dbReference>
<dbReference type="PANTHER" id="PTHR12837">
    <property type="entry name" value="POLY ADP-RIBOSE GLYCOHYDROLASE"/>
    <property type="match status" value="1"/>
</dbReference>
<comment type="caution">
    <text evidence="3">The sequence shown here is derived from an EMBL/GenBank/DDBJ whole genome shotgun (WGS) entry which is preliminary data.</text>
</comment>
<feature type="region of interest" description="Disordered" evidence="1">
    <location>
        <begin position="23"/>
        <end position="50"/>
    </location>
</feature>
<dbReference type="EMBL" id="BFAA01012276">
    <property type="protein sequence ID" value="GCB80334.1"/>
    <property type="molecule type" value="Genomic_DNA"/>
</dbReference>
<keyword evidence="4" id="KW-1185">Reference proteome</keyword>
<dbReference type="PANTHER" id="PTHR12837:SF9">
    <property type="entry name" value="POLY(ADP-RIBOSE) GLYCOHYDROLASE"/>
    <property type="match status" value="1"/>
</dbReference>
<dbReference type="STRING" id="75743.A0A401Q4N4"/>
<dbReference type="InterPro" id="IPR007724">
    <property type="entry name" value="Poly_GlycHdrlase"/>
</dbReference>
<dbReference type="Pfam" id="PF20811">
    <property type="entry name" value="PARG_cat_N"/>
    <property type="match status" value="1"/>
</dbReference>
<evidence type="ECO:0000313" key="4">
    <source>
        <dbReference type="Proteomes" id="UP000288216"/>
    </source>
</evidence>
<dbReference type="GO" id="GO:0006282">
    <property type="term" value="P:regulation of DNA repair"/>
    <property type="evidence" value="ECO:0007669"/>
    <property type="project" value="InterPro"/>
</dbReference>
<sequence>TGSLFSTRPTAFTVPRHHPVHEQEVAGRRMNDDRTRSDGLVEGNSNVVQPGWGALSDEPHCSGDACPSADGKGAFENPAPSYPELPPLEPSASHTICVEVSALKSRKVIPFKVSGAEDFWSSEFVKMPFSNHSTQTRTKPFLDAIKEYNQKYAHDWKFSGLHRHFDQLHESECQYLLRNLLPAMAKLALRLPELCSKPIPLLKEQRAHAITMSQEQAACLLANAFFCTFPHRNSTHPNAEYGNFPNINFSRLFVCGSPRTSQKLKAIFCYFSKVTEAVPKGLVTFQRCCLNAPIVWKRFCSIDLHVITICCEPP</sequence>